<protein>
    <submittedName>
        <fullName evidence="1">Uncharacterized protein</fullName>
    </submittedName>
</protein>
<dbReference type="EMBL" id="JASCZI010126416">
    <property type="protein sequence ID" value="MED6166452.1"/>
    <property type="molecule type" value="Genomic_DNA"/>
</dbReference>
<organism evidence="1 2">
    <name type="scientific">Stylosanthes scabra</name>
    <dbReference type="NCBI Taxonomy" id="79078"/>
    <lineage>
        <taxon>Eukaryota</taxon>
        <taxon>Viridiplantae</taxon>
        <taxon>Streptophyta</taxon>
        <taxon>Embryophyta</taxon>
        <taxon>Tracheophyta</taxon>
        <taxon>Spermatophyta</taxon>
        <taxon>Magnoliopsida</taxon>
        <taxon>eudicotyledons</taxon>
        <taxon>Gunneridae</taxon>
        <taxon>Pentapetalae</taxon>
        <taxon>rosids</taxon>
        <taxon>fabids</taxon>
        <taxon>Fabales</taxon>
        <taxon>Fabaceae</taxon>
        <taxon>Papilionoideae</taxon>
        <taxon>50 kb inversion clade</taxon>
        <taxon>dalbergioids sensu lato</taxon>
        <taxon>Dalbergieae</taxon>
        <taxon>Pterocarpus clade</taxon>
        <taxon>Stylosanthes</taxon>
    </lineage>
</organism>
<dbReference type="Proteomes" id="UP001341840">
    <property type="component" value="Unassembled WGS sequence"/>
</dbReference>
<feature type="non-terminal residue" evidence="1">
    <location>
        <position position="1"/>
    </location>
</feature>
<name>A0ABU6V0J8_9FABA</name>
<accession>A0ABU6V0J8</accession>
<sequence length="139" mass="15641">ATILSSNTLVHKSASRFGPALRLSGQSWAESAAFGALRLNPSSTPVQLGEPIQWVKVNRFNGLTNPWFTWSTGQLFLTSQHRSTTSHVGQPSVNGGRRWSTSFFSSGSSQEVKRLYMDFANSDHRKFYEPICEQLWKKF</sequence>
<reference evidence="1 2" key="1">
    <citation type="journal article" date="2023" name="Plants (Basel)">
        <title>Bridging the Gap: Combining Genomics and Transcriptomics Approaches to Understand Stylosanthes scabra, an Orphan Legume from the Brazilian Caatinga.</title>
        <authorList>
            <person name="Ferreira-Neto J.R.C."/>
            <person name="da Silva M.D."/>
            <person name="Binneck E."/>
            <person name="de Melo N.F."/>
            <person name="da Silva R.H."/>
            <person name="de Melo A.L.T.M."/>
            <person name="Pandolfi V."/>
            <person name="Bustamante F.O."/>
            <person name="Brasileiro-Vidal A.C."/>
            <person name="Benko-Iseppon A.M."/>
        </authorList>
    </citation>
    <scope>NUCLEOTIDE SEQUENCE [LARGE SCALE GENOMIC DNA]</scope>
    <source>
        <tissue evidence="1">Leaves</tissue>
    </source>
</reference>
<keyword evidence="2" id="KW-1185">Reference proteome</keyword>
<evidence type="ECO:0000313" key="2">
    <source>
        <dbReference type="Proteomes" id="UP001341840"/>
    </source>
</evidence>
<evidence type="ECO:0000313" key="1">
    <source>
        <dbReference type="EMBL" id="MED6166452.1"/>
    </source>
</evidence>
<comment type="caution">
    <text evidence="1">The sequence shown here is derived from an EMBL/GenBank/DDBJ whole genome shotgun (WGS) entry which is preliminary data.</text>
</comment>
<gene>
    <name evidence="1" type="ORF">PIB30_109403</name>
</gene>
<proteinExistence type="predicted"/>